<protein>
    <submittedName>
        <fullName evidence="3">Uncharacterized protein</fullName>
    </submittedName>
</protein>
<dbReference type="RefSeq" id="WP_057770031.1">
    <property type="nucleotide sequence ID" value="NZ_JQAT01000004.1"/>
</dbReference>
<name>A0A0R2FTG5_9LACO</name>
<proteinExistence type="predicted"/>
<dbReference type="Proteomes" id="UP000051645">
    <property type="component" value="Unassembled WGS sequence"/>
</dbReference>
<keyword evidence="4" id="KW-1185">Reference proteome</keyword>
<gene>
    <name evidence="2" type="ORF">IV38_GL001671</name>
    <name evidence="3" type="ORF">IV40_GL001544</name>
</gene>
<evidence type="ECO:0000313" key="4">
    <source>
        <dbReference type="Proteomes" id="UP000051645"/>
    </source>
</evidence>
<dbReference type="AlphaFoldDB" id="A0A0R2FTG5"/>
<organism evidence="3 4">
    <name type="scientific">Lactobacillus selangorensis</name>
    <dbReference type="NCBI Taxonomy" id="81857"/>
    <lineage>
        <taxon>Bacteria</taxon>
        <taxon>Bacillati</taxon>
        <taxon>Bacillota</taxon>
        <taxon>Bacilli</taxon>
        <taxon>Lactobacillales</taxon>
        <taxon>Lactobacillaceae</taxon>
        <taxon>Lactobacillus</taxon>
    </lineage>
</organism>
<feature type="compositionally biased region" description="Polar residues" evidence="1">
    <location>
        <begin position="8"/>
        <end position="20"/>
    </location>
</feature>
<evidence type="ECO:0000256" key="1">
    <source>
        <dbReference type="SAM" id="MobiDB-lite"/>
    </source>
</evidence>
<dbReference type="EMBL" id="JQAZ01000005">
    <property type="protein sequence ID" value="KRN30907.1"/>
    <property type="molecule type" value="Genomic_DNA"/>
</dbReference>
<feature type="region of interest" description="Disordered" evidence="1">
    <location>
        <begin position="1"/>
        <end position="35"/>
    </location>
</feature>
<comment type="caution">
    <text evidence="3">The sequence shown here is derived from an EMBL/GenBank/DDBJ whole genome shotgun (WGS) entry which is preliminary data.</text>
</comment>
<dbReference type="STRING" id="81857.IV38_GL001671"/>
<dbReference type="EMBL" id="JQAT01000004">
    <property type="protein sequence ID" value="KRN28217.1"/>
    <property type="molecule type" value="Genomic_DNA"/>
</dbReference>
<dbReference type="OrthoDB" id="2293239at2"/>
<dbReference type="Proteomes" id="UP000051751">
    <property type="component" value="Unassembled WGS sequence"/>
</dbReference>
<accession>A0A0R2FTG5</accession>
<feature type="compositionally biased region" description="Polar residues" evidence="1">
    <location>
        <begin position="94"/>
        <end position="109"/>
    </location>
</feature>
<evidence type="ECO:0000313" key="2">
    <source>
        <dbReference type="EMBL" id="KRN28217.1"/>
    </source>
</evidence>
<feature type="region of interest" description="Disordered" evidence="1">
    <location>
        <begin position="93"/>
        <end position="115"/>
    </location>
</feature>
<reference evidence="4 5" key="1">
    <citation type="journal article" date="2015" name="Genome Announc.">
        <title>Expanding the biotechnology potential of lactobacilli through comparative genomics of 213 strains and associated genera.</title>
        <authorList>
            <person name="Sun Z."/>
            <person name="Harris H.M."/>
            <person name="McCann A."/>
            <person name="Guo C."/>
            <person name="Argimon S."/>
            <person name="Zhang W."/>
            <person name="Yang X."/>
            <person name="Jeffery I.B."/>
            <person name="Cooney J.C."/>
            <person name="Kagawa T.F."/>
            <person name="Liu W."/>
            <person name="Song Y."/>
            <person name="Salvetti E."/>
            <person name="Wrobel A."/>
            <person name="Rasinkangas P."/>
            <person name="Parkhill J."/>
            <person name="Rea M.C."/>
            <person name="O'Sullivan O."/>
            <person name="Ritari J."/>
            <person name="Douillard F.P."/>
            <person name="Paul Ross R."/>
            <person name="Yang R."/>
            <person name="Briner A.E."/>
            <person name="Felis G.E."/>
            <person name="de Vos W.M."/>
            <person name="Barrangou R."/>
            <person name="Klaenhammer T.R."/>
            <person name="Caufield P.W."/>
            <person name="Cui Y."/>
            <person name="Zhang H."/>
            <person name="O'Toole P.W."/>
        </authorList>
    </citation>
    <scope>NUCLEOTIDE SEQUENCE [LARGE SCALE GENOMIC DNA]</scope>
    <source>
        <strain evidence="2 5">ATCC BAA-66</strain>
        <strain evidence="3 4">DSM 13344</strain>
    </source>
</reference>
<evidence type="ECO:0000313" key="3">
    <source>
        <dbReference type="EMBL" id="KRN30907.1"/>
    </source>
</evidence>
<evidence type="ECO:0000313" key="5">
    <source>
        <dbReference type="Proteomes" id="UP000051751"/>
    </source>
</evidence>
<sequence>MTKRSAADTATANGNPTNLNRTKEKEWGAYSPQNNVRGHDWINIRGWYQSNGDGTSYTVMTQTINGTATPVLVRACGAAVLTDGKYYLSKDVAEQQQQSDAAFESSQAENPELSE</sequence>